<dbReference type="Pfam" id="PF06046">
    <property type="entry name" value="Sec6"/>
    <property type="match status" value="1"/>
</dbReference>
<sequence>MVKLYTERFIQWLRLLSDKANELTNIEILKVIGWVVEYQENLVGLGVDESLAQVCSESGSMDPIMNAYVERMQATRRKWYLNVLEADKVQAPKKTDDGKLYTPAAVDLFRILGEQVQIALTSCCTESLWPLFRSRMHLRSYNSYALKMSKLAAVMIDFQAAERQRLEEPASEIGLEPLCAMINNNLRRYDLAMELSSSIIETLPPNYAEQVNFEDTCKGFLEVAKEAVHQTVSVIFEDPGLQELLVRLYHRDWLEGQVTEYLVATFGDYFTDVKIKTMSRKKLFERMRLDEEVIMDFFREYISVSLRRQVLLQSNYFYAVHKVENRVKVLGDLRELASSESPDSFTLVYTNILDHQPDCPPEVEKIVSLREGIPRKDAKEVVQECKDIYEHSLVDGNPPKTGFVFPRVKCLSASKVSLWRKLT</sequence>
<evidence type="ECO:0000313" key="5">
    <source>
        <dbReference type="Proteomes" id="UP001630127"/>
    </source>
</evidence>
<comment type="caution">
    <text evidence="4">The sequence shown here is derived from an EMBL/GenBank/DDBJ whole genome shotgun (WGS) entry which is preliminary data.</text>
</comment>
<proteinExistence type="inferred from homology"/>
<evidence type="ECO:0000256" key="2">
    <source>
        <dbReference type="ARBA" id="ARBA00022448"/>
    </source>
</evidence>
<evidence type="ECO:0000256" key="1">
    <source>
        <dbReference type="ARBA" id="ARBA00009447"/>
    </source>
</evidence>
<comment type="similarity">
    <text evidence="1">Belongs to the SEC6 family.</text>
</comment>
<keyword evidence="5" id="KW-1185">Reference proteome</keyword>
<gene>
    <name evidence="4" type="ORF">ACH5RR_034483</name>
</gene>
<dbReference type="EMBL" id="JBJUIK010000014">
    <property type="protein sequence ID" value="KAL3504642.1"/>
    <property type="molecule type" value="Genomic_DNA"/>
</dbReference>
<dbReference type="Proteomes" id="UP001630127">
    <property type="component" value="Unassembled WGS sequence"/>
</dbReference>
<dbReference type="Gene3D" id="1.10.357.50">
    <property type="match status" value="1"/>
</dbReference>
<name>A0ABD2YB17_9GENT</name>
<dbReference type="GO" id="GO:0006887">
    <property type="term" value="P:exocytosis"/>
    <property type="evidence" value="ECO:0007669"/>
    <property type="project" value="UniProtKB-KW"/>
</dbReference>
<keyword evidence="3" id="KW-0268">Exocytosis</keyword>
<dbReference type="PANTHER" id="PTHR21292">
    <property type="entry name" value="EXOCYST COMPLEX COMPONENT SEC6-RELATED"/>
    <property type="match status" value="1"/>
</dbReference>
<dbReference type="InterPro" id="IPR042532">
    <property type="entry name" value="EXOC3/Sec6_C"/>
</dbReference>
<dbReference type="AlphaFoldDB" id="A0ABD2YB17"/>
<dbReference type="Gene3D" id="1.10.357.70">
    <property type="entry name" value="Exocyst complex component Sec6, C-terminal domain"/>
    <property type="match status" value="1"/>
</dbReference>
<protein>
    <recommendedName>
        <fullName evidence="6">Exocyst complex component Sec6</fullName>
    </recommendedName>
</protein>
<dbReference type="PANTHER" id="PTHR21292:SF1">
    <property type="entry name" value="EXOCYST COMPLEX COMPONENT 3"/>
    <property type="match status" value="1"/>
</dbReference>
<keyword evidence="2" id="KW-0813">Transport</keyword>
<dbReference type="InterPro" id="IPR010326">
    <property type="entry name" value="EXOC3/Sec6"/>
</dbReference>
<evidence type="ECO:0008006" key="6">
    <source>
        <dbReference type="Google" id="ProtNLM"/>
    </source>
</evidence>
<evidence type="ECO:0000256" key="3">
    <source>
        <dbReference type="ARBA" id="ARBA00022483"/>
    </source>
</evidence>
<organism evidence="4 5">
    <name type="scientific">Cinchona calisaya</name>
    <dbReference type="NCBI Taxonomy" id="153742"/>
    <lineage>
        <taxon>Eukaryota</taxon>
        <taxon>Viridiplantae</taxon>
        <taxon>Streptophyta</taxon>
        <taxon>Embryophyta</taxon>
        <taxon>Tracheophyta</taxon>
        <taxon>Spermatophyta</taxon>
        <taxon>Magnoliopsida</taxon>
        <taxon>eudicotyledons</taxon>
        <taxon>Gunneridae</taxon>
        <taxon>Pentapetalae</taxon>
        <taxon>asterids</taxon>
        <taxon>lamiids</taxon>
        <taxon>Gentianales</taxon>
        <taxon>Rubiaceae</taxon>
        <taxon>Cinchonoideae</taxon>
        <taxon>Cinchoneae</taxon>
        <taxon>Cinchona</taxon>
    </lineage>
</organism>
<evidence type="ECO:0000313" key="4">
    <source>
        <dbReference type="EMBL" id="KAL3504642.1"/>
    </source>
</evidence>
<reference evidence="4 5" key="1">
    <citation type="submission" date="2024-11" db="EMBL/GenBank/DDBJ databases">
        <title>A near-complete genome assembly of Cinchona calisaya.</title>
        <authorList>
            <person name="Lian D.C."/>
            <person name="Zhao X.W."/>
            <person name="Wei L."/>
        </authorList>
    </citation>
    <scope>NUCLEOTIDE SEQUENCE [LARGE SCALE GENOMIC DNA]</scope>
    <source>
        <tissue evidence="4">Nenye</tissue>
    </source>
</reference>
<accession>A0ABD2YB17</accession>